<evidence type="ECO:0000313" key="9">
    <source>
        <dbReference type="Proteomes" id="UP000019593"/>
    </source>
</evidence>
<keyword evidence="9" id="KW-1185">Reference proteome</keyword>
<feature type="domain" description="ABC transporter" evidence="7">
    <location>
        <begin position="10"/>
        <end position="254"/>
    </location>
</feature>
<dbReference type="Gene3D" id="3.40.50.300">
    <property type="entry name" value="P-loop containing nucleotide triphosphate hydrolases"/>
    <property type="match status" value="1"/>
</dbReference>
<dbReference type="HOGENOM" id="CLU_000604_1_23_5"/>
<comment type="subcellular location">
    <subcellularLocation>
        <location evidence="1">Cell inner membrane</location>
        <topology evidence="1">Peripheral membrane protein</topology>
    </subcellularLocation>
</comment>
<accession>W8S204</accession>
<proteinExistence type="inferred from homology"/>
<sequence length="373" mass="39867">MSVILSARNLRKEFVTARPLFGAPTVVRAVDGVSLDIEKGETFAIVGESGCGKSTLARLLLRLIDPSDGEVWFNDEDLAGIDAGRMRALRRDLQFIFQDPFSSLNPRMTIGALIAEPMQAHGIGRAETRRQRVAELLTRVGLPPAAADRFPHEFSGGQRQRIGIARALATGPTVLIGDEPVSALDVSIQAQVVNLLEDLKDELGLTLVVIAHDLAVIRHMADRVAVMYLGEVVECAPAADLYDRPRHPYTATLLAAIPVASYGARRAHTTIEGDPPNPISPPSGCRFHPRCPHATELCRSDRPALRDAGAGRQVACHHADTLTLAGLGAVEGGRSPAAEARFALYAKARAQGAAHSANNDSEPSISPTTDGEN</sequence>
<dbReference type="CDD" id="cd03257">
    <property type="entry name" value="ABC_NikE_OppD_transporters"/>
    <property type="match status" value="1"/>
</dbReference>
<reference evidence="8 9" key="1">
    <citation type="submission" date="2013-03" db="EMBL/GenBank/DDBJ databases">
        <authorList>
            <person name="Fiebig A."/>
            <person name="Goeker M."/>
            <person name="Klenk H.-P.P."/>
        </authorList>
    </citation>
    <scope>NUCLEOTIDE SEQUENCE [LARGE SCALE GENOMIC DNA]</scope>
    <source>
        <strain evidence="9">DSM 19469</strain>
    </source>
</reference>
<dbReference type="InterPro" id="IPR013563">
    <property type="entry name" value="Oligopep_ABC_C"/>
</dbReference>
<evidence type="ECO:0000256" key="5">
    <source>
        <dbReference type="ARBA" id="ARBA00022840"/>
    </source>
</evidence>
<keyword evidence="5 8" id="KW-0067">ATP-binding</keyword>
<dbReference type="KEGG" id="red:roselon_00323"/>
<name>W8S204_9RHOB</name>
<dbReference type="GO" id="GO:0016887">
    <property type="term" value="F:ATP hydrolysis activity"/>
    <property type="evidence" value="ECO:0007669"/>
    <property type="project" value="InterPro"/>
</dbReference>
<dbReference type="PATRIC" id="fig|1294273.3.peg.316"/>
<dbReference type="NCBIfam" id="TIGR01727">
    <property type="entry name" value="oligo_HPY"/>
    <property type="match status" value="1"/>
</dbReference>
<feature type="compositionally biased region" description="Polar residues" evidence="6">
    <location>
        <begin position="356"/>
        <end position="373"/>
    </location>
</feature>
<evidence type="ECO:0000256" key="1">
    <source>
        <dbReference type="ARBA" id="ARBA00004417"/>
    </source>
</evidence>
<dbReference type="FunFam" id="3.40.50.300:FF:000016">
    <property type="entry name" value="Oligopeptide ABC transporter ATP-binding component"/>
    <property type="match status" value="1"/>
</dbReference>
<dbReference type="PANTHER" id="PTHR43776">
    <property type="entry name" value="TRANSPORT ATP-BINDING PROTEIN"/>
    <property type="match status" value="1"/>
</dbReference>
<dbReference type="PROSITE" id="PS50893">
    <property type="entry name" value="ABC_TRANSPORTER_2"/>
    <property type="match status" value="1"/>
</dbReference>
<dbReference type="PROSITE" id="PS00211">
    <property type="entry name" value="ABC_TRANSPORTER_1"/>
    <property type="match status" value="1"/>
</dbReference>
<dbReference type="EMBL" id="CP004372">
    <property type="protein sequence ID" value="AHM02776.1"/>
    <property type="molecule type" value="Genomic_DNA"/>
</dbReference>
<keyword evidence="4" id="KW-0547">Nucleotide-binding</keyword>
<dbReference type="GO" id="GO:0055085">
    <property type="term" value="P:transmembrane transport"/>
    <property type="evidence" value="ECO:0007669"/>
    <property type="project" value="UniProtKB-ARBA"/>
</dbReference>
<evidence type="ECO:0000256" key="6">
    <source>
        <dbReference type="SAM" id="MobiDB-lite"/>
    </source>
</evidence>
<dbReference type="PANTHER" id="PTHR43776:SF7">
    <property type="entry name" value="D,D-DIPEPTIDE TRANSPORT ATP-BINDING PROTEIN DDPF-RELATED"/>
    <property type="match status" value="1"/>
</dbReference>
<dbReference type="SMART" id="SM00382">
    <property type="entry name" value="AAA"/>
    <property type="match status" value="1"/>
</dbReference>
<dbReference type="InterPro" id="IPR050319">
    <property type="entry name" value="ABC_transp_ATP-bind"/>
</dbReference>
<dbReference type="InterPro" id="IPR003593">
    <property type="entry name" value="AAA+_ATPase"/>
</dbReference>
<dbReference type="Proteomes" id="UP000019593">
    <property type="component" value="Chromosome"/>
</dbReference>
<dbReference type="GO" id="GO:0005886">
    <property type="term" value="C:plasma membrane"/>
    <property type="evidence" value="ECO:0007669"/>
    <property type="project" value="UniProtKB-SubCell"/>
</dbReference>
<dbReference type="Pfam" id="PF08352">
    <property type="entry name" value="oligo_HPY"/>
    <property type="match status" value="1"/>
</dbReference>
<gene>
    <name evidence="8" type="ORF">roselon_00323</name>
</gene>
<dbReference type="InterPro" id="IPR003439">
    <property type="entry name" value="ABC_transporter-like_ATP-bd"/>
</dbReference>
<organism evidence="8 9">
    <name type="scientific">Roseicyclus elongatus DSM 19469</name>
    <dbReference type="NCBI Taxonomy" id="1294273"/>
    <lineage>
        <taxon>Bacteria</taxon>
        <taxon>Pseudomonadati</taxon>
        <taxon>Pseudomonadota</taxon>
        <taxon>Alphaproteobacteria</taxon>
        <taxon>Rhodobacterales</taxon>
        <taxon>Roseobacteraceae</taxon>
        <taxon>Roseicyclus</taxon>
    </lineage>
</organism>
<dbReference type="OrthoDB" id="9802264at2"/>
<protein>
    <submittedName>
        <fullName evidence="8">Oligopeptide transport ATP-binding protein OppF</fullName>
    </submittedName>
</protein>
<evidence type="ECO:0000259" key="7">
    <source>
        <dbReference type="PROSITE" id="PS50893"/>
    </source>
</evidence>
<evidence type="ECO:0000256" key="3">
    <source>
        <dbReference type="ARBA" id="ARBA00022448"/>
    </source>
</evidence>
<keyword evidence="3" id="KW-0813">Transport</keyword>
<dbReference type="STRING" id="1294273.roselon_00323"/>
<evidence type="ECO:0000256" key="4">
    <source>
        <dbReference type="ARBA" id="ARBA00022741"/>
    </source>
</evidence>
<dbReference type="Pfam" id="PF00005">
    <property type="entry name" value="ABC_tran"/>
    <property type="match status" value="1"/>
</dbReference>
<comment type="similarity">
    <text evidence="2">Belongs to the ABC transporter superfamily.</text>
</comment>
<feature type="region of interest" description="Disordered" evidence="6">
    <location>
        <begin position="349"/>
        <end position="373"/>
    </location>
</feature>
<evidence type="ECO:0000313" key="8">
    <source>
        <dbReference type="EMBL" id="AHM02776.1"/>
    </source>
</evidence>
<dbReference type="GO" id="GO:0015833">
    <property type="term" value="P:peptide transport"/>
    <property type="evidence" value="ECO:0007669"/>
    <property type="project" value="InterPro"/>
</dbReference>
<dbReference type="RefSeq" id="WP_025310691.1">
    <property type="nucleotide sequence ID" value="NZ_CP004372.1"/>
</dbReference>
<dbReference type="GO" id="GO:0005524">
    <property type="term" value="F:ATP binding"/>
    <property type="evidence" value="ECO:0007669"/>
    <property type="project" value="UniProtKB-KW"/>
</dbReference>
<dbReference type="InterPro" id="IPR027417">
    <property type="entry name" value="P-loop_NTPase"/>
</dbReference>
<dbReference type="InterPro" id="IPR017871">
    <property type="entry name" value="ABC_transporter-like_CS"/>
</dbReference>
<dbReference type="AlphaFoldDB" id="W8S204"/>
<dbReference type="eggNOG" id="COG4608">
    <property type="taxonomic scope" value="Bacteria"/>
</dbReference>
<evidence type="ECO:0000256" key="2">
    <source>
        <dbReference type="ARBA" id="ARBA00005417"/>
    </source>
</evidence>
<dbReference type="SUPFAM" id="SSF52540">
    <property type="entry name" value="P-loop containing nucleoside triphosphate hydrolases"/>
    <property type="match status" value="1"/>
</dbReference>